<dbReference type="EMBL" id="KI913173">
    <property type="protein sequence ID" value="ETV69644.1"/>
    <property type="molecule type" value="Genomic_DNA"/>
</dbReference>
<protein>
    <submittedName>
        <fullName evidence="1">Uncharacterized protein</fullName>
    </submittedName>
</protein>
<gene>
    <name evidence="1" type="ORF">H257_14667</name>
</gene>
<organism evidence="1">
    <name type="scientific">Aphanomyces astaci</name>
    <name type="common">Crayfish plague agent</name>
    <dbReference type="NCBI Taxonomy" id="112090"/>
    <lineage>
        <taxon>Eukaryota</taxon>
        <taxon>Sar</taxon>
        <taxon>Stramenopiles</taxon>
        <taxon>Oomycota</taxon>
        <taxon>Saprolegniomycetes</taxon>
        <taxon>Saprolegniales</taxon>
        <taxon>Verrucalvaceae</taxon>
        <taxon>Aphanomyces</taxon>
    </lineage>
</organism>
<accession>W4FS50</accession>
<dbReference type="RefSeq" id="XP_009840860.1">
    <property type="nucleotide sequence ID" value="XM_009842558.1"/>
</dbReference>
<dbReference type="AlphaFoldDB" id="W4FS50"/>
<proteinExistence type="predicted"/>
<dbReference type="VEuPathDB" id="FungiDB:H257_14667"/>
<reference evidence="1" key="1">
    <citation type="submission" date="2013-12" db="EMBL/GenBank/DDBJ databases">
        <title>The Genome Sequence of Aphanomyces astaci APO3.</title>
        <authorList>
            <consortium name="The Broad Institute Genomics Platform"/>
            <person name="Russ C."/>
            <person name="Tyler B."/>
            <person name="van West P."/>
            <person name="Dieguez-Uribeondo J."/>
            <person name="Young S.K."/>
            <person name="Zeng Q."/>
            <person name="Gargeya S."/>
            <person name="Fitzgerald M."/>
            <person name="Abouelleil A."/>
            <person name="Alvarado L."/>
            <person name="Chapman S.B."/>
            <person name="Gainer-Dewar J."/>
            <person name="Goldberg J."/>
            <person name="Griggs A."/>
            <person name="Gujja S."/>
            <person name="Hansen M."/>
            <person name="Howarth C."/>
            <person name="Imamovic A."/>
            <person name="Ireland A."/>
            <person name="Larimer J."/>
            <person name="McCowan C."/>
            <person name="Murphy C."/>
            <person name="Pearson M."/>
            <person name="Poon T.W."/>
            <person name="Priest M."/>
            <person name="Roberts A."/>
            <person name="Saif S."/>
            <person name="Shea T."/>
            <person name="Sykes S."/>
            <person name="Wortman J."/>
            <person name="Nusbaum C."/>
            <person name="Birren B."/>
        </authorList>
    </citation>
    <scope>NUCLEOTIDE SEQUENCE [LARGE SCALE GENOMIC DNA]</scope>
    <source>
        <strain evidence="1">APO3</strain>
    </source>
</reference>
<name>W4FS50_APHAT</name>
<evidence type="ECO:0000313" key="1">
    <source>
        <dbReference type="EMBL" id="ETV69644.1"/>
    </source>
</evidence>
<sequence length="228" mass="25500">MLTRSWHMHGLHSPDLRIFRSPVPPPANLCPNYGGKTCNSMPTNTGTSLPDGWDVRRYEPNSFWHIVISGSLNKWARTSRLHTTAPGTDAVHGRTTPRHQVTAGPYAYWCICYKRSPGHRTLDTLGATWHLHIPAGQLRMRYHSTITYSSPLRWAGMTNTNKVDILLGYIVSPDTNTSTLSTPCAQELQKWGQLPWVTNPPRNALPSPPPAYTMHFAGMPIPTAIQKI</sequence>
<dbReference type="GeneID" id="20816663"/>